<comment type="caution">
    <text evidence="3">The sequence shown here is derived from an EMBL/GenBank/DDBJ whole genome shotgun (WGS) entry which is preliminary data.</text>
</comment>
<sequence>MFIMFLTFRFVIYFQSMLEFQWRRIMPRDVVGKAPKNWSVLKYMWSLEDPLTVHGLLPVENRPWHEVDARRPYCREDPPARPVQTGSPPADQERAGRSIAVVSTLDIALDGVSQCQTNGRGEVREAE</sequence>
<feature type="region of interest" description="Disordered" evidence="1">
    <location>
        <begin position="73"/>
        <end position="95"/>
    </location>
</feature>
<protein>
    <submittedName>
        <fullName evidence="3">Uncharacterized protein</fullName>
    </submittedName>
</protein>
<proteinExistence type="predicted"/>
<gene>
    <name evidence="3" type="ORF">Dsin_016669</name>
</gene>
<dbReference type="AlphaFoldDB" id="A0AAE0AEI3"/>
<evidence type="ECO:0000256" key="2">
    <source>
        <dbReference type="SAM" id="SignalP"/>
    </source>
</evidence>
<feature type="chain" id="PRO_5042112929" evidence="2">
    <location>
        <begin position="17"/>
        <end position="127"/>
    </location>
</feature>
<keyword evidence="2" id="KW-0732">Signal</keyword>
<feature type="signal peptide" evidence="2">
    <location>
        <begin position="1"/>
        <end position="16"/>
    </location>
</feature>
<dbReference type="Proteomes" id="UP001281410">
    <property type="component" value="Unassembled WGS sequence"/>
</dbReference>
<organism evidence="3 4">
    <name type="scientific">Dipteronia sinensis</name>
    <dbReference type="NCBI Taxonomy" id="43782"/>
    <lineage>
        <taxon>Eukaryota</taxon>
        <taxon>Viridiplantae</taxon>
        <taxon>Streptophyta</taxon>
        <taxon>Embryophyta</taxon>
        <taxon>Tracheophyta</taxon>
        <taxon>Spermatophyta</taxon>
        <taxon>Magnoliopsida</taxon>
        <taxon>eudicotyledons</taxon>
        <taxon>Gunneridae</taxon>
        <taxon>Pentapetalae</taxon>
        <taxon>rosids</taxon>
        <taxon>malvids</taxon>
        <taxon>Sapindales</taxon>
        <taxon>Sapindaceae</taxon>
        <taxon>Hippocastanoideae</taxon>
        <taxon>Acereae</taxon>
        <taxon>Dipteronia</taxon>
    </lineage>
</organism>
<evidence type="ECO:0000256" key="1">
    <source>
        <dbReference type="SAM" id="MobiDB-lite"/>
    </source>
</evidence>
<evidence type="ECO:0000313" key="4">
    <source>
        <dbReference type="Proteomes" id="UP001281410"/>
    </source>
</evidence>
<reference evidence="3" key="1">
    <citation type="journal article" date="2023" name="Plant J.">
        <title>Genome sequences and population genomics provide insights into the demographic history, inbreeding, and mutation load of two 'living fossil' tree species of Dipteronia.</title>
        <authorList>
            <person name="Feng Y."/>
            <person name="Comes H.P."/>
            <person name="Chen J."/>
            <person name="Zhu S."/>
            <person name="Lu R."/>
            <person name="Zhang X."/>
            <person name="Li P."/>
            <person name="Qiu J."/>
            <person name="Olsen K.M."/>
            <person name="Qiu Y."/>
        </authorList>
    </citation>
    <scope>NUCLEOTIDE SEQUENCE</scope>
    <source>
        <strain evidence="3">NBL</strain>
    </source>
</reference>
<accession>A0AAE0AEI3</accession>
<name>A0AAE0AEI3_9ROSI</name>
<evidence type="ECO:0000313" key="3">
    <source>
        <dbReference type="EMBL" id="KAK3211963.1"/>
    </source>
</evidence>
<dbReference type="EMBL" id="JANJYJ010000005">
    <property type="protein sequence ID" value="KAK3211963.1"/>
    <property type="molecule type" value="Genomic_DNA"/>
</dbReference>
<keyword evidence="4" id="KW-1185">Reference proteome</keyword>